<dbReference type="EMBL" id="JABXYJ010000001">
    <property type="protein sequence ID" value="NVO76355.1"/>
    <property type="molecule type" value="Genomic_DNA"/>
</dbReference>
<keyword evidence="3" id="KW-1003">Cell membrane</keyword>
<evidence type="ECO:0000256" key="4">
    <source>
        <dbReference type="ARBA" id="ARBA00022741"/>
    </source>
</evidence>
<evidence type="ECO:0000256" key="7">
    <source>
        <dbReference type="ARBA" id="ARBA00023136"/>
    </source>
</evidence>
<dbReference type="Proteomes" id="UP000588051">
    <property type="component" value="Unassembled WGS sequence"/>
</dbReference>
<dbReference type="PANTHER" id="PTHR42788:SF17">
    <property type="entry name" value="ALIPHATIC SULFONATES IMPORT ATP-BINDING PROTEIN SSUB"/>
    <property type="match status" value="1"/>
</dbReference>
<dbReference type="InterPro" id="IPR027417">
    <property type="entry name" value="P-loop_NTPase"/>
</dbReference>
<evidence type="ECO:0000256" key="3">
    <source>
        <dbReference type="ARBA" id="ARBA00022475"/>
    </source>
</evidence>
<dbReference type="PANTHER" id="PTHR42788">
    <property type="entry name" value="TAURINE IMPORT ATP-BINDING PROTEIN-RELATED"/>
    <property type="match status" value="1"/>
</dbReference>
<evidence type="ECO:0000256" key="6">
    <source>
        <dbReference type="ARBA" id="ARBA00022967"/>
    </source>
</evidence>
<evidence type="ECO:0000256" key="5">
    <source>
        <dbReference type="ARBA" id="ARBA00022840"/>
    </source>
</evidence>
<feature type="domain" description="ABC transporter" evidence="8">
    <location>
        <begin position="67"/>
        <end position="287"/>
    </location>
</feature>
<dbReference type="GO" id="GO:0016887">
    <property type="term" value="F:ATP hydrolysis activity"/>
    <property type="evidence" value="ECO:0007669"/>
    <property type="project" value="InterPro"/>
</dbReference>
<name>A0A850QG27_9BURK</name>
<gene>
    <name evidence="9" type="ORF">HV832_00735</name>
</gene>
<dbReference type="PROSITE" id="PS50893">
    <property type="entry name" value="ABC_TRANSPORTER_2"/>
    <property type="match status" value="1"/>
</dbReference>
<dbReference type="Pfam" id="PF00005">
    <property type="entry name" value="ABC_tran"/>
    <property type="match status" value="1"/>
</dbReference>
<comment type="similarity">
    <text evidence="1">Belongs to the ABC transporter superfamily.</text>
</comment>
<keyword evidence="6" id="KW-1278">Translocase</keyword>
<evidence type="ECO:0000256" key="2">
    <source>
        <dbReference type="ARBA" id="ARBA00022448"/>
    </source>
</evidence>
<dbReference type="InterPro" id="IPR017871">
    <property type="entry name" value="ABC_transporter-like_CS"/>
</dbReference>
<keyword evidence="4" id="KW-0547">Nucleotide-binding</keyword>
<dbReference type="Gene3D" id="3.40.50.300">
    <property type="entry name" value="P-loop containing nucleotide triphosphate hydrolases"/>
    <property type="match status" value="1"/>
</dbReference>
<keyword evidence="10" id="KW-1185">Reference proteome</keyword>
<reference evidence="9 10" key="1">
    <citation type="submission" date="2020-06" db="EMBL/GenBank/DDBJ databases">
        <authorList>
            <person name="Qiu C."/>
            <person name="Liu Z."/>
        </authorList>
    </citation>
    <scope>NUCLEOTIDE SEQUENCE [LARGE SCALE GENOMIC DNA]</scope>
    <source>
        <strain evidence="9 10">EM 1</strain>
    </source>
</reference>
<dbReference type="InterPro" id="IPR050166">
    <property type="entry name" value="ABC_transporter_ATP-bind"/>
</dbReference>
<evidence type="ECO:0000313" key="9">
    <source>
        <dbReference type="EMBL" id="NVO76355.1"/>
    </source>
</evidence>
<keyword evidence="7" id="KW-0472">Membrane</keyword>
<proteinExistence type="inferred from homology"/>
<evidence type="ECO:0000313" key="10">
    <source>
        <dbReference type="Proteomes" id="UP000588051"/>
    </source>
</evidence>
<dbReference type="InterPro" id="IPR003439">
    <property type="entry name" value="ABC_transporter-like_ATP-bd"/>
</dbReference>
<dbReference type="SUPFAM" id="SSF52540">
    <property type="entry name" value="P-loop containing nucleoside triphosphate hydrolases"/>
    <property type="match status" value="1"/>
</dbReference>
<organism evidence="9 10">
    <name type="scientific">Undibacterium oligocarboniphilum</name>
    <dbReference type="NCBI Taxonomy" id="666702"/>
    <lineage>
        <taxon>Bacteria</taxon>
        <taxon>Pseudomonadati</taxon>
        <taxon>Pseudomonadota</taxon>
        <taxon>Betaproteobacteria</taxon>
        <taxon>Burkholderiales</taxon>
        <taxon>Oxalobacteraceae</taxon>
        <taxon>Undibacterium</taxon>
    </lineage>
</organism>
<dbReference type="AlphaFoldDB" id="A0A850QG27"/>
<comment type="caution">
    <text evidence="9">The sequence shown here is derived from an EMBL/GenBank/DDBJ whole genome shotgun (WGS) entry which is preliminary data.</text>
</comment>
<evidence type="ECO:0000259" key="8">
    <source>
        <dbReference type="PROSITE" id="PS50893"/>
    </source>
</evidence>
<dbReference type="SMART" id="SM00382">
    <property type="entry name" value="AAA"/>
    <property type="match status" value="1"/>
</dbReference>
<protein>
    <submittedName>
        <fullName evidence="9">ATP-binding cassette domain-containing protein</fullName>
    </submittedName>
</protein>
<evidence type="ECO:0000256" key="1">
    <source>
        <dbReference type="ARBA" id="ARBA00005417"/>
    </source>
</evidence>
<accession>A0A850QG27</accession>
<dbReference type="PROSITE" id="PS00211">
    <property type="entry name" value="ABC_TRANSPORTER_1"/>
    <property type="match status" value="1"/>
</dbReference>
<dbReference type="InterPro" id="IPR003593">
    <property type="entry name" value="AAA+_ATPase"/>
</dbReference>
<keyword evidence="2" id="KW-0813">Transport</keyword>
<sequence>MTDILYTPSPVVARIAALRQELDDGISQVSEYAAALASDTGISSVDGGQERNTAHLPHRRPQAGTAIHARHLQKSYNGRGVLKSLQLDVQAGEFVAVIGRSGCGKSTLLRLIAGLEKADSGSLNFAQNGQKNARPETRVMFQDSRLLPWKSVLDNVGLGLSDRRNDALAALSKVALAERAGDWPSVLSGGQRQRVALARALVHEPTLLLLDEPLGALDALTRIEMQRLIEQLWQQRGFTALLVTHDVQEAIALADRVILIEDGQITLDQIVDLPRPRARGNPVFAALEEQILARVLQHPAQQPDAAFGDVSLMRSVGQVTWAI</sequence>
<dbReference type="GO" id="GO:0005524">
    <property type="term" value="F:ATP binding"/>
    <property type="evidence" value="ECO:0007669"/>
    <property type="project" value="UniProtKB-KW"/>
</dbReference>
<keyword evidence="5 9" id="KW-0067">ATP-binding</keyword>